<dbReference type="RefSeq" id="WP_251943530.1">
    <property type="nucleotide sequence ID" value="NZ_JAMRYM010000005.1"/>
</dbReference>
<keyword evidence="2" id="KW-1185">Reference proteome</keyword>
<dbReference type="AlphaFoldDB" id="A0A9X2ISC9"/>
<organism evidence="1 2">
    <name type="scientific">Rathayibacter rubneri</name>
    <dbReference type="NCBI Taxonomy" id="2950106"/>
    <lineage>
        <taxon>Bacteria</taxon>
        <taxon>Bacillati</taxon>
        <taxon>Actinomycetota</taxon>
        <taxon>Actinomycetes</taxon>
        <taxon>Micrococcales</taxon>
        <taxon>Microbacteriaceae</taxon>
        <taxon>Rathayibacter</taxon>
    </lineage>
</organism>
<dbReference type="Gene3D" id="2.60.40.10">
    <property type="entry name" value="Immunoglobulins"/>
    <property type="match status" value="3"/>
</dbReference>
<dbReference type="Proteomes" id="UP001155240">
    <property type="component" value="Unassembled WGS sequence"/>
</dbReference>
<dbReference type="InterPro" id="IPR013783">
    <property type="entry name" value="Ig-like_fold"/>
</dbReference>
<proteinExistence type="predicted"/>
<evidence type="ECO:0000313" key="1">
    <source>
        <dbReference type="EMBL" id="MCM6761383.1"/>
    </source>
</evidence>
<dbReference type="GO" id="GO:0005975">
    <property type="term" value="P:carbohydrate metabolic process"/>
    <property type="evidence" value="ECO:0007669"/>
    <property type="project" value="UniProtKB-ARBA"/>
</dbReference>
<comment type="caution">
    <text evidence="1">The sequence shown here is derived from an EMBL/GenBank/DDBJ whole genome shotgun (WGS) entry which is preliminary data.</text>
</comment>
<accession>A0A9X2ISC9</accession>
<reference evidence="1" key="1">
    <citation type="submission" date="2022-06" db="EMBL/GenBank/DDBJ databases">
        <title>Whole genome shotgun sequencing (WGS) of Rathayibacter sp. ZW T2_19, isolated from stored onions (Allium cepa).</title>
        <authorList>
            <person name="Stoll D.A."/>
            <person name="Huch M."/>
        </authorList>
    </citation>
    <scope>NUCLEOTIDE SEQUENCE</scope>
    <source>
        <strain evidence="1">ZW T2_19</strain>
    </source>
</reference>
<name>A0A9X2ISC9_9MICO</name>
<dbReference type="EMBL" id="JAMRYM010000005">
    <property type="protein sequence ID" value="MCM6761383.1"/>
    <property type="molecule type" value="Genomic_DNA"/>
</dbReference>
<sequence>MPAPAVVRSKGPNGTHWFSNTPWWGDVGNSALVPNVIECDPTVPAIEAAVATATKAKVDAGMAILVKPGTIKGGATSAFVTNGTIIPSVMFDGKGAADWTKKLLIWPRDGYGSVKVNGQITFESATNIVWAGISSFDPNNSRRYTRDGYNINNCNKFGWGWCETGSIRVNANAGRTANGNELKEFGWPEKITREGDYAGLGVNNTATVNGLLLEGFFLPPCYHLITVPWKNNAPSDAHSDSWQIQNGPNVSNIVYRDGFSAASTNVAFQNGGYQNLRFDNVFIAGGKEGFAKSLWPFENNEATDGNMQALNGSGSVLATDCIIMGGVGSATFLEGTTNTKIAYDWTGATRNRVTVDKTLLNMTPAQVFAISPKFTPERQAQIFGATYTPPTDTTPPSTPVLNVPTIAGRDVQLSWVASTDNVAVQEYIVLRGTTSANAVEIARTTDTVYTDAGRPLSSTQLYLIKAVDTAGLESPVSNSRTAVIGAGVGDTVKPTVSILSPTVGSPVSGTVIVQVQAADNVAVTEVQLWSAGQKLPGTFEKTTGDIWEGRFDSTAFPDGTYPIEAHAFDAAPNEAISATVNVTISNFVRPPDPTEPPSVPVLTVEATGLTAALATWTESVAQNGGEVEYRFRLDGDIVETKITDLARDIEGLDPTRQHFVVIEAYETTSNLTSSSAAKDFNTWEFDEAGPTIALQSPGEGELSGTVQFRFDVTDAGSGVKAVDVYWGDVLVGIGGFISGSTYGLDINVNMLPAGMNSYRGKAVDNAGNESWSDARTVSLPVVAPPDSTPPTGGISDPVDGSVVVPPFSRVRLSASDPQSGISSVSLRSSTLGELVPASLVSPGIYEADFPVGALSYGDNEVFARIVNGVGLSFDTPAVTLVREAPVASPSGRGLIAGPWLDGSFKPNKSGRIVLRQRASFSNDLGYVTTAVTEVYVVNGKFIVDGVEGPFPFGFPPLDLGFEVDEYPDSGTPRLGLVKRFPDGTVDGQIVAYGDLVPLEVEGLPAGAYVPIGVTEALEARDQVVQIAAELDAQTITMTESPDGFFTTITIGE</sequence>
<dbReference type="Pfam" id="PF17957">
    <property type="entry name" value="Big_7"/>
    <property type="match status" value="1"/>
</dbReference>
<evidence type="ECO:0000313" key="2">
    <source>
        <dbReference type="Proteomes" id="UP001155240"/>
    </source>
</evidence>
<gene>
    <name evidence="1" type="ORF">NB037_03040</name>
</gene>
<protein>
    <submittedName>
        <fullName evidence="1">Ig-like domain-containing protein</fullName>
    </submittedName>
</protein>